<gene>
    <name evidence="1" type="ORF">BC961_1606</name>
</gene>
<evidence type="ECO:0000313" key="1">
    <source>
        <dbReference type="EMBL" id="RMA75905.1"/>
    </source>
</evidence>
<evidence type="ECO:0000313" key="2">
    <source>
        <dbReference type="Proteomes" id="UP000280368"/>
    </source>
</evidence>
<sequence length="70" mass="8091">MCYLGVFAAATGLYVPAFFPRFPFENENLKKKSSTTIPHANKELADLWFSVEQIKFQNRNKTVSQYNLTE</sequence>
<reference evidence="1 2" key="1">
    <citation type="submission" date="2018-10" db="EMBL/GenBank/DDBJ databases">
        <title>Genomic Encyclopedia of Archaeal and Bacterial Type Strains, Phase II (KMG-II): from individual species to whole genera.</title>
        <authorList>
            <person name="Goeker M."/>
        </authorList>
    </citation>
    <scope>NUCLEOTIDE SEQUENCE [LARGE SCALE GENOMIC DNA]</scope>
    <source>
        <strain evidence="1 2">DSM 19727</strain>
    </source>
</reference>
<dbReference type="Proteomes" id="UP000280368">
    <property type="component" value="Unassembled WGS sequence"/>
</dbReference>
<dbReference type="AlphaFoldDB" id="A0A3L9ZZT3"/>
<accession>A0A3L9ZZT3</accession>
<comment type="caution">
    <text evidence="1">The sequence shown here is derived from an EMBL/GenBank/DDBJ whole genome shotgun (WGS) entry which is preliminary data.</text>
</comment>
<keyword evidence="2" id="KW-1185">Reference proteome</keyword>
<dbReference type="EMBL" id="REFH01000009">
    <property type="protein sequence ID" value="RMA75905.1"/>
    <property type="molecule type" value="Genomic_DNA"/>
</dbReference>
<organism evidence="1 2">
    <name type="scientific">Flavobacterium weaverense</name>
    <dbReference type="NCBI Taxonomy" id="271156"/>
    <lineage>
        <taxon>Bacteria</taxon>
        <taxon>Pseudomonadati</taxon>
        <taxon>Bacteroidota</taxon>
        <taxon>Flavobacteriia</taxon>
        <taxon>Flavobacteriales</taxon>
        <taxon>Flavobacteriaceae</taxon>
        <taxon>Flavobacterium</taxon>
    </lineage>
</organism>
<name>A0A3L9ZZT3_9FLAO</name>
<protein>
    <submittedName>
        <fullName evidence="1">Uncharacterized protein</fullName>
    </submittedName>
</protein>
<proteinExistence type="predicted"/>